<comment type="caution">
    <text evidence="2">The sequence shown here is derived from an EMBL/GenBank/DDBJ whole genome shotgun (WGS) entry which is preliminary data.</text>
</comment>
<accession>A0ABT2I7P7</accession>
<sequence>MTKRSPVLAILPLLTIAVPAHAQGGDDLEPETESELEMPAGPLRVEAPPFVDPVPFIEVGPPRLNKAVKAMIEEAIRRDDSKAVAAVVKVALATQPYDADEIRAMQRKYLDRKAHALAVMTQRETDRIRNSGVLELWKGQVELGAFRSTGNTSNFGFTGALKLDRKGIDWQHTILLNADYQKDSGKVTREKYGASYQPRYTLNDGLFTFGRVQFEKNEIQGIRDRYSLSGGLGYRVLKRRNMDMSLEAGPAVRHTLFVVEPSETTWSMLTSLEFNWKVNGTLKFTQNASSYVGSDDSTFTSLTGIEAGLAEGLKAKMSYSFQHETSPPDGALKTDTISRFSLVYGF</sequence>
<reference evidence="2" key="1">
    <citation type="submission" date="2022-09" db="EMBL/GenBank/DDBJ databases">
        <title>Novosphingobium sp. Nov., a polycyclic aromatic hydrocarbon-degrading bacterium isolated form mangrove sediments in HongKong.</title>
        <authorList>
            <person name="Hu Z."/>
        </authorList>
    </citation>
    <scope>NUCLEOTIDE SEQUENCE</scope>
    <source>
        <strain evidence="2">HK4-1</strain>
    </source>
</reference>
<keyword evidence="1" id="KW-0732">Signal</keyword>
<feature type="signal peptide" evidence="1">
    <location>
        <begin position="1"/>
        <end position="22"/>
    </location>
</feature>
<evidence type="ECO:0000313" key="3">
    <source>
        <dbReference type="Proteomes" id="UP001165583"/>
    </source>
</evidence>
<gene>
    <name evidence="2" type="ORF">NZK81_14930</name>
</gene>
<dbReference type="Pfam" id="PF04338">
    <property type="entry name" value="DUF481"/>
    <property type="match status" value="1"/>
</dbReference>
<dbReference type="EMBL" id="JANZXA010000010">
    <property type="protein sequence ID" value="MCT2400847.1"/>
    <property type="molecule type" value="Genomic_DNA"/>
</dbReference>
<feature type="chain" id="PRO_5045170403" evidence="1">
    <location>
        <begin position="23"/>
        <end position="346"/>
    </location>
</feature>
<proteinExistence type="predicted"/>
<organism evidence="2 3">
    <name type="scientific">Novosphingobium mangrovi</name>
    <name type="common">ex Huang et al. 2023</name>
    <dbReference type="NCBI Taxonomy" id="2976432"/>
    <lineage>
        <taxon>Bacteria</taxon>
        <taxon>Pseudomonadati</taxon>
        <taxon>Pseudomonadota</taxon>
        <taxon>Alphaproteobacteria</taxon>
        <taxon>Sphingomonadales</taxon>
        <taxon>Sphingomonadaceae</taxon>
        <taxon>Novosphingobium</taxon>
    </lineage>
</organism>
<keyword evidence="3" id="KW-1185">Reference proteome</keyword>
<dbReference type="RefSeq" id="WP_260046938.1">
    <property type="nucleotide sequence ID" value="NZ_JANZXA010000010.1"/>
</dbReference>
<evidence type="ECO:0000313" key="2">
    <source>
        <dbReference type="EMBL" id="MCT2400847.1"/>
    </source>
</evidence>
<protein>
    <submittedName>
        <fullName evidence="2">DUF481 domain-containing protein</fullName>
    </submittedName>
</protein>
<dbReference type="InterPro" id="IPR007433">
    <property type="entry name" value="DUF481"/>
</dbReference>
<evidence type="ECO:0000256" key="1">
    <source>
        <dbReference type="SAM" id="SignalP"/>
    </source>
</evidence>
<dbReference type="Proteomes" id="UP001165583">
    <property type="component" value="Unassembled WGS sequence"/>
</dbReference>
<name>A0ABT2I7P7_9SPHN</name>